<accession>A0A9X2J580</accession>
<proteinExistence type="predicted"/>
<evidence type="ECO:0000313" key="1">
    <source>
        <dbReference type="EMBL" id="MCO1333315.1"/>
    </source>
</evidence>
<protein>
    <submittedName>
        <fullName evidence="1">IS66 family insertion sequence element accessory protein TnpB</fullName>
    </submittedName>
</protein>
<keyword evidence="2" id="KW-1185">Reference proteome</keyword>
<name>A0A9X2J580_9GAMM</name>
<dbReference type="RefSeq" id="WP_252464508.1">
    <property type="nucleotide sequence ID" value="NZ_JALBWM010000007.1"/>
</dbReference>
<dbReference type="EMBL" id="JALBWM010000007">
    <property type="protein sequence ID" value="MCO1333315.1"/>
    <property type="molecule type" value="Genomic_DNA"/>
</dbReference>
<organism evidence="1 2">
    <name type="scientific">Microbulbifer okhotskensis</name>
    <dbReference type="NCBI Taxonomy" id="2926617"/>
    <lineage>
        <taxon>Bacteria</taxon>
        <taxon>Pseudomonadati</taxon>
        <taxon>Pseudomonadota</taxon>
        <taxon>Gammaproteobacteria</taxon>
        <taxon>Cellvibrionales</taxon>
        <taxon>Microbulbiferaceae</taxon>
        <taxon>Microbulbifer</taxon>
    </lineage>
</organism>
<gene>
    <name evidence="1" type="ORF">MO867_03080</name>
</gene>
<sequence length="87" mass="9990">MSAQSKSDFWQEHISAWNSSDLPQTAYCQHHQLKLSTFTYWRNKQKKQRPKLMPVTIPALQASVDLTLPDGIQMQLPVSALKPRLPT</sequence>
<evidence type="ECO:0000313" key="2">
    <source>
        <dbReference type="Proteomes" id="UP001139028"/>
    </source>
</evidence>
<dbReference type="AlphaFoldDB" id="A0A9X2J580"/>
<reference evidence="1" key="1">
    <citation type="journal article" date="2022" name="Arch. Microbiol.">
        <title>Microbulbifer okhotskensis sp. nov., isolated from a deep bottom sediment of the Okhotsk Sea.</title>
        <authorList>
            <person name="Romanenko L."/>
            <person name="Kurilenko V."/>
            <person name="Otstavnykh N."/>
            <person name="Velansky P."/>
            <person name="Isaeva M."/>
            <person name="Mikhailov V."/>
        </authorList>
    </citation>
    <scope>NUCLEOTIDE SEQUENCE</scope>
    <source>
        <strain evidence="1">OS29</strain>
    </source>
</reference>
<dbReference type="Proteomes" id="UP001139028">
    <property type="component" value="Unassembled WGS sequence"/>
</dbReference>
<comment type="caution">
    <text evidence="1">The sequence shown here is derived from an EMBL/GenBank/DDBJ whole genome shotgun (WGS) entry which is preliminary data.</text>
</comment>
<dbReference type="NCBIfam" id="NF047593">
    <property type="entry name" value="IS66_ISAeme5_TnpA"/>
    <property type="match status" value="1"/>
</dbReference>